<comment type="caution">
    <text evidence="1">The sequence shown here is derived from an EMBL/GenBank/DDBJ whole genome shotgun (WGS) entry which is preliminary data.</text>
</comment>
<dbReference type="InterPro" id="IPR036397">
    <property type="entry name" value="RNaseH_sf"/>
</dbReference>
<dbReference type="Gene3D" id="3.30.420.10">
    <property type="entry name" value="Ribonuclease H-like superfamily/Ribonuclease H"/>
    <property type="match status" value="1"/>
</dbReference>
<keyword evidence="2" id="KW-1185">Reference proteome</keyword>
<dbReference type="GO" id="GO:0003676">
    <property type="term" value="F:nucleic acid binding"/>
    <property type="evidence" value="ECO:0007669"/>
    <property type="project" value="InterPro"/>
</dbReference>
<sequence>MFGIKDHKLVWRKPCTVLQKEHLVPTVKHGGGGVMVWECMASNGVGKLEYIESIMNKYDYLKNNLKESAIKLGLGSLFHFQHNNDPKHTAEIVKLWLLYNV</sequence>
<dbReference type="AlphaFoldDB" id="A0A8X6VLI1"/>
<evidence type="ECO:0000313" key="2">
    <source>
        <dbReference type="Proteomes" id="UP000887159"/>
    </source>
</evidence>
<dbReference type="Proteomes" id="UP000887159">
    <property type="component" value="Unassembled WGS sequence"/>
</dbReference>
<dbReference type="EMBL" id="BMAU01021300">
    <property type="protein sequence ID" value="GFY10685.1"/>
    <property type="molecule type" value="Genomic_DNA"/>
</dbReference>
<protein>
    <submittedName>
        <fullName evidence="1">Transposable element Tc1 transposase</fullName>
    </submittedName>
</protein>
<proteinExistence type="predicted"/>
<evidence type="ECO:0000313" key="1">
    <source>
        <dbReference type="EMBL" id="GFY10685.1"/>
    </source>
</evidence>
<accession>A0A8X6VLI1</accession>
<name>A0A8X6VLI1_TRICX</name>
<reference evidence="1" key="1">
    <citation type="submission" date="2020-08" db="EMBL/GenBank/DDBJ databases">
        <title>Multicomponent nature underlies the extraordinary mechanical properties of spider dragline silk.</title>
        <authorList>
            <person name="Kono N."/>
            <person name="Nakamura H."/>
            <person name="Mori M."/>
            <person name="Yoshida Y."/>
            <person name="Ohtoshi R."/>
            <person name="Malay A.D."/>
            <person name="Moran D.A.P."/>
            <person name="Tomita M."/>
            <person name="Numata K."/>
            <person name="Arakawa K."/>
        </authorList>
    </citation>
    <scope>NUCLEOTIDE SEQUENCE</scope>
</reference>
<gene>
    <name evidence="1" type="primary">tc1a</name>
    <name evidence="1" type="ORF">TNCV_2195061</name>
</gene>
<organism evidence="1 2">
    <name type="scientific">Trichonephila clavipes</name>
    <name type="common">Golden silk orbweaver</name>
    <name type="synonym">Nephila clavipes</name>
    <dbReference type="NCBI Taxonomy" id="2585209"/>
    <lineage>
        <taxon>Eukaryota</taxon>
        <taxon>Metazoa</taxon>
        <taxon>Ecdysozoa</taxon>
        <taxon>Arthropoda</taxon>
        <taxon>Chelicerata</taxon>
        <taxon>Arachnida</taxon>
        <taxon>Araneae</taxon>
        <taxon>Araneomorphae</taxon>
        <taxon>Entelegynae</taxon>
        <taxon>Araneoidea</taxon>
        <taxon>Nephilidae</taxon>
        <taxon>Trichonephila</taxon>
    </lineage>
</organism>